<proteinExistence type="predicted"/>
<dbReference type="PROSITE" id="PS51257">
    <property type="entry name" value="PROKAR_LIPOPROTEIN"/>
    <property type="match status" value="1"/>
</dbReference>
<evidence type="ECO:0000256" key="4">
    <source>
        <dbReference type="ARBA" id="ARBA00023139"/>
    </source>
</evidence>
<dbReference type="PANTHER" id="PTHR43649">
    <property type="entry name" value="ARABINOSE-BINDING PROTEIN-RELATED"/>
    <property type="match status" value="1"/>
</dbReference>
<evidence type="ECO:0000313" key="8">
    <source>
        <dbReference type="Proteomes" id="UP000306509"/>
    </source>
</evidence>
<name>A0A4U8Q460_9FIRM</name>
<sequence length="438" mass="48905" precursor="true">MKKRITAVVLAAAMSFSLCACGGNSGEDSDSSKGIELTVMHNFTEEDRATNNQGDAHLTMSEAWQKEHPDIKVVSQVMSHDDYSTKIQAQAAVNELPDIFMVKGSWMDNFIDNDLLAPVNEYLDQYEHKGDYKPGVFDAATRDGKIYGMTGQLALSSVVLYNEELWKSIGYDTFPDNWDDIYKASEKFLEKGIPMFGMGNQDKWPAESYIFSGIGDLYTGSEWTESIIKNDGKAKFTDQAFVDALAHFQKMAEDKLFNEDFNTINDAQGFELYGQKKVSAVINASWGLGNIASYDEEVLKNTKVAMLPNLDGSEQQDVTGGCGWFWCVNKKLTGDKLKMAMDYIIYLNGFEMAEYAMKEYGLVTPMNVDDSGMSGQSQLVKDFVALTKDKNIVPIYDLQMNAAVIETMNSGLQELLNGTKKPEELAQEIQVDQDNIKK</sequence>
<dbReference type="AlphaFoldDB" id="A0A4U8Q460"/>
<dbReference type="SUPFAM" id="SSF53850">
    <property type="entry name" value="Periplasmic binding protein-like II"/>
    <property type="match status" value="1"/>
</dbReference>
<protein>
    <submittedName>
        <fullName evidence="7">Lipoprotein LplA</fullName>
    </submittedName>
</protein>
<keyword evidence="3" id="KW-0472">Membrane</keyword>
<evidence type="ECO:0000256" key="1">
    <source>
        <dbReference type="ARBA" id="ARBA00022475"/>
    </source>
</evidence>
<dbReference type="Proteomes" id="UP000306509">
    <property type="component" value="Unassembled WGS sequence"/>
</dbReference>
<feature type="chain" id="PRO_5038337284" evidence="6">
    <location>
        <begin position="21"/>
        <end position="438"/>
    </location>
</feature>
<feature type="signal peptide" evidence="6">
    <location>
        <begin position="1"/>
        <end position="20"/>
    </location>
</feature>
<evidence type="ECO:0000256" key="5">
    <source>
        <dbReference type="ARBA" id="ARBA00023288"/>
    </source>
</evidence>
<evidence type="ECO:0000256" key="6">
    <source>
        <dbReference type="SAM" id="SignalP"/>
    </source>
</evidence>
<keyword evidence="4" id="KW-0564">Palmitate</keyword>
<dbReference type="InterPro" id="IPR050490">
    <property type="entry name" value="Bact_solute-bd_prot1"/>
</dbReference>
<dbReference type="RefSeq" id="WP_138003181.1">
    <property type="nucleotide sequence ID" value="NZ_JBHTNY010000023.1"/>
</dbReference>
<gene>
    <name evidence="7" type="primary">lipO_11</name>
    <name evidence="7" type="ORF">DSM106044_03545</name>
</gene>
<keyword evidence="2 6" id="KW-0732">Signal</keyword>
<reference evidence="7 8" key="1">
    <citation type="journal article" date="2019" name="Anaerobe">
        <title>Detection of Robinsoniella peoriensis in multiple bone samples of a trauma patient.</title>
        <authorList>
            <person name="Schrottner P."/>
            <person name="Hartwich K."/>
            <person name="Bunk B."/>
            <person name="Schober I."/>
            <person name="Helbig S."/>
            <person name="Rudolph W.W."/>
            <person name="Gunzer F."/>
        </authorList>
    </citation>
    <scope>NUCLEOTIDE SEQUENCE [LARGE SCALE GENOMIC DNA]</scope>
    <source>
        <strain evidence="7 8">DSM 106044</strain>
    </source>
</reference>
<comment type="caution">
    <text evidence="7">The sequence shown here is derived from an EMBL/GenBank/DDBJ whole genome shotgun (WGS) entry which is preliminary data.</text>
</comment>
<keyword evidence="1" id="KW-1003">Cell membrane</keyword>
<dbReference type="Pfam" id="PF01547">
    <property type="entry name" value="SBP_bac_1"/>
    <property type="match status" value="1"/>
</dbReference>
<dbReference type="EMBL" id="QGQD01000068">
    <property type="protein sequence ID" value="TLC99594.1"/>
    <property type="molecule type" value="Genomic_DNA"/>
</dbReference>
<dbReference type="PANTHER" id="PTHR43649:SF33">
    <property type="entry name" value="POLYGALACTURONAN_RHAMNOGALACTURONAN-BINDING PROTEIN YTCQ"/>
    <property type="match status" value="1"/>
</dbReference>
<accession>A0A4U8Q460</accession>
<organism evidence="7 8">
    <name type="scientific">Robinsoniella peoriensis</name>
    <dbReference type="NCBI Taxonomy" id="180332"/>
    <lineage>
        <taxon>Bacteria</taxon>
        <taxon>Bacillati</taxon>
        <taxon>Bacillota</taxon>
        <taxon>Clostridia</taxon>
        <taxon>Lachnospirales</taxon>
        <taxon>Lachnospiraceae</taxon>
        <taxon>Robinsoniella</taxon>
    </lineage>
</organism>
<dbReference type="Gene3D" id="3.40.190.10">
    <property type="entry name" value="Periplasmic binding protein-like II"/>
    <property type="match status" value="2"/>
</dbReference>
<dbReference type="STRING" id="180332.GCA_000797495_01598"/>
<dbReference type="InterPro" id="IPR006059">
    <property type="entry name" value="SBP"/>
</dbReference>
<evidence type="ECO:0000256" key="3">
    <source>
        <dbReference type="ARBA" id="ARBA00023136"/>
    </source>
</evidence>
<evidence type="ECO:0000256" key="2">
    <source>
        <dbReference type="ARBA" id="ARBA00022729"/>
    </source>
</evidence>
<evidence type="ECO:0000313" key="7">
    <source>
        <dbReference type="EMBL" id="TLC99594.1"/>
    </source>
</evidence>
<keyword evidence="8" id="KW-1185">Reference proteome</keyword>
<keyword evidence="5 7" id="KW-0449">Lipoprotein</keyword>